<accession>A0A2T0AYH6</accession>
<gene>
    <name evidence="1" type="ORF">MOHU_01860</name>
</gene>
<evidence type="ECO:0000313" key="1">
    <source>
        <dbReference type="EMBL" id="PRR75805.1"/>
    </source>
</evidence>
<organism evidence="1 2">
    <name type="scientific">Neomoorella humiferrea</name>
    <dbReference type="NCBI Taxonomy" id="676965"/>
    <lineage>
        <taxon>Bacteria</taxon>
        <taxon>Bacillati</taxon>
        <taxon>Bacillota</taxon>
        <taxon>Clostridia</taxon>
        <taxon>Neomoorellales</taxon>
        <taxon>Neomoorellaceae</taxon>
        <taxon>Neomoorella</taxon>
    </lineage>
</organism>
<dbReference type="Pfam" id="PF12953">
    <property type="entry name" value="DUF3842"/>
    <property type="match status" value="1"/>
</dbReference>
<comment type="caution">
    <text evidence="1">The sequence shown here is derived from an EMBL/GenBank/DDBJ whole genome shotgun (WGS) entry which is preliminary data.</text>
</comment>
<sequence length="160" mass="16755">MALFYIFDTFSPGSDFYLRIAVVDGQGGGIGRHITIKLREELDPEVEILALGTNAAATVAMLKAGANEGATGERAIIYNAPRVDAITGSVAIILADAMLGEVTPAVAAAIAASPARKFLLPINKAGVEIIGVTPEPLPHLIDALARRLKTFCEGGCRRDV</sequence>
<dbReference type="EMBL" id="PVXM01000003">
    <property type="protein sequence ID" value="PRR75805.1"/>
    <property type="molecule type" value="Genomic_DNA"/>
</dbReference>
<dbReference type="AlphaFoldDB" id="A0A2T0AYH6"/>
<keyword evidence="2" id="KW-1185">Reference proteome</keyword>
<evidence type="ECO:0008006" key="3">
    <source>
        <dbReference type="Google" id="ProtNLM"/>
    </source>
</evidence>
<dbReference type="InterPro" id="IPR024208">
    <property type="entry name" value="DUF3842"/>
</dbReference>
<name>A0A2T0AYH6_9FIRM</name>
<dbReference type="Proteomes" id="UP000238415">
    <property type="component" value="Unassembled WGS sequence"/>
</dbReference>
<protein>
    <recommendedName>
        <fullName evidence="3">DUF3842 family protein</fullName>
    </recommendedName>
</protein>
<evidence type="ECO:0000313" key="2">
    <source>
        <dbReference type="Proteomes" id="UP000238415"/>
    </source>
</evidence>
<reference evidence="1 2" key="1">
    <citation type="submission" date="2018-03" db="EMBL/GenBank/DDBJ databases">
        <title>Genome sequence of Moorella humiferrea DSM 23265.</title>
        <authorList>
            <person name="Poehlein A."/>
            <person name="Daniel R."/>
        </authorList>
    </citation>
    <scope>NUCLEOTIDE SEQUENCE [LARGE SCALE GENOMIC DNA]</scope>
    <source>
        <strain evidence="1 2">DSM 23265</strain>
    </source>
</reference>
<proteinExistence type="predicted"/>